<dbReference type="InterPro" id="IPR035906">
    <property type="entry name" value="MetI-like_sf"/>
</dbReference>
<gene>
    <name evidence="9" type="ORF">BXY41_112109</name>
</gene>
<comment type="subcellular location">
    <subcellularLocation>
        <location evidence="1 7">Cell membrane</location>
        <topology evidence="1 7">Multi-pass membrane protein</topology>
    </subcellularLocation>
</comment>
<feature type="transmembrane region" description="Helical" evidence="7">
    <location>
        <begin position="231"/>
        <end position="251"/>
    </location>
</feature>
<evidence type="ECO:0000259" key="8">
    <source>
        <dbReference type="PROSITE" id="PS50928"/>
    </source>
</evidence>
<keyword evidence="6 7" id="KW-0472">Membrane</keyword>
<keyword evidence="5 7" id="KW-1133">Transmembrane helix</keyword>
<comment type="similarity">
    <text evidence="7">Belongs to the binding-protein-dependent transport system permease family.</text>
</comment>
<dbReference type="AlphaFoldDB" id="A0A2S6HN99"/>
<dbReference type="InterPro" id="IPR000515">
    <property type="entry name" value="MetI-like"/>
</dbReference>
<keyword evidence="3" id="KW-1003">Cell membrane</keyword>
<dbReference type="GO" id="GO:0055085">
    <property type="term" value="P:transmembrane transport"/>
    <property type="evidence" value="ECO:0007669"/>
    <property type="project" value="InterPro"/>
</dbReference>
<reference evidence="9 10" key="1">
    <citation type="submission" date="2018-02" db="EMBL/GenBank/DDBJ databases">
        <title>Genomic Encyclopedia of Archaeal and Bacterial Type Strains, Phase II (KMG-II): from individual species to whole genera.</title>
        <authorList>
            <person name="Goeker M."/>
        </authorList>
    </citation>
    <scope>NUCLEOTIDE SEQUENCE [LARGE SCALE GENOMIC DNA]</scope>
    <source>
        <strain evidence="9 10">DSM 3808</strain>
    </source>
</reference>
<evidence type="ECO:0000256" key="6">
    <source>
        <dbReference type="ARBA" id="ARBA00023136"/>
    </source>
</evidence>
<dbReference type="GO" id="GO:0005886">
    <property type="term" value="C:plasma membrane"/>
    <property type="evidence" value="ECO:0007669"/>
    <property type="project" value="UniProtKB-SubCell"/>
</dbReference>
<evidence type="ECO:0000256" key="7">
    <source>
        <dbReference type="RuleBase" id="RU363032"/>
    </source>
</evidence>
<feature type="transmembrane region" description="Helical" evidence="7">
    <location>
        <begin position="287"/>
        <end position="307"/>
    </location>
</feature>
<feature type="transmembrane region" description="Helical" evidence="7">
    <location>
        <begin position="127"/>
        <end position="148"/>
    </location>
</feature>
<evidence type="ECO:0000256" key="1">
    <source>
        <dbReference type="ARBA" id="ARBA00004651"/>
    </source>
</evidence>
<evidence type="ECO:0000256" key="4">
    <source>
        <dbReference type="ARBA" id="ARBA00022692"/>
    </source>
</evidence>
<feature type="transmembrane region" description="Helical" evidence="7">
    <location>
        <begin position="94"/>
        <end position="115"/>
    </location>
</feature>
<dbReference type="EMBL" id="PTJA01000012">
    <property type="protein sequence ID" value="PPK78950.1"/>
    <property type="molecule type" value="Genomic_DNA"/>
</dbReference>
<evidence type="ECO:0000256" key="5">
    <source>
        <dbReference type="ARBA" id="ARBA00022989"/>
    </source>
</evidence>
<protein>
    <submittedName>
        <fullName evidence="9">Carbohydrate ABC transporter membrane protein 1 (CUT1 family)</fullName>
    </submittedName>
</protein>
<sequence>MLRQSVTQRHRVMPTGNKDEIMNSLKCRRYSYTLAIPGLVLYLIFFIIPAVLGLVLSFVRILGFDLSSARFGGLENYIDVFTQPNMRRAITNSFIFAVITTVFKMGIGLSLAVALNRRLAFTNALRTIFFLPAVINTVAVGLIFSSLMHPSNGLINAFLRAAGLSALTKSWLADPHVAIFSVCAIEIWKWSGFTMVILLSGMQTIGKDFYEAAEIDGAGEFTKFRYITFPLLLPAFNNALILSIIGGLKVFDLIQATTQGGPGSATEVFGTLIYKSFGAGRFGEGCAASMILALVIAGIALPTYRYIAGKEVEM</sequence>
<keyword evidence="2 7" id="KW-0813">Transport</keyword>
<dbReference type="PANTHER" id="PTHR30193:SF37">
    <property type="entry name" value="INNER MEMBRANE ABC TRANSPORTER PERMEASE PROTEIN YCJO"/>
    <property type="match status" value="1"/>
</dbReference>
<accession>A0A2S6HN99</accession>
<dbReference type="CDD" id="cd06261">
    <property type="entry name" value="TM_PBP2"/>
    <property type="match status" value="1"/>
</dbReference>
<dbReference type="PROSITE" id="PS50928">
    <property type="entry name" value="ABC_TM1"/>
    <property type="match status" value="1"/>
</dbReference>
<keyword evidence="4 7" id="KW-0812">Transmembrane</keyword>
<dbReference type="Gene3D" id="1.10.3720.10">
    <property type="entry name" value="MetI-like"/>
    <property type="match status" value="1"/>
</dbReference>
<feature type="transmembrane region" description="Helical" evidence="7">
    <location>
        <begin position="177"/>
        <end position="199"/>
    </location>
</feature>
<comment type="caution">
    <text evidence="9">The sequence shown here is derived from an EMBL/GenBank/DDBJ whole genome shotgun (WGS) entry which is preliminary data.</text>
</comment>
<feature type="domain" description="ABC transmembrane type-1" evidence="8">
    <location>
        <begin position="90"/>
        <end position="303"/>
    </location>
</feature>
<dbReference type="SUPFAM" id="SSF161098">
    <property type="entry name" value="MetI-like"/>
    <property type="match status" value="1"/>
</dbReference>
<dbReference type="PANTHER" id="PTHR30193">
    <property type="entry name" value="ABC TRANSPORTER PERMEASE PROTEIN"/>
    <property type="match status" value="1"/>
</dbReference>
<proteinExistence type="inferred from homology"/>
<organism evidence="9 10">
    <name type="scientific">Lacrimispora xylanisolvens</name>
    <dbReference type="NCBI Taxonomy" id="384636"/>
    <lineage>
        <taxon>Bacteria</taxon>
        <taxon>Bacillati</taxon>
        <taxon>Bacillota</taxon>
        <taxon>Clostridia</taxon>
        <taxon>Lachnospirales</taxon>
        <taxon>Lachnospiraceae</taxon>
        <taxon>Lacrimispora</taxon>
    </lineage>
</organism>
<feature type="transmembrane region" description="Helical" evidence="7">
    <location>
        <begin position="32"/>
        <end position="59"/>
    </location>
</feature>
<evidence type="ECO:0000256" key="2">
    <source>
        <dbReference type="ARBA" id="ARBA00022448"/>
    </source>
</evidence>
<keyword evidence="10" id="KW-1185">Reference proteome</keyword>
<evidence type="ECO:0000313" key="9">
    <source>
        <dbReference type="EMBL" id="PPK78950.1"/>
    </source>
</evidence>
<evidence type="ECO:0000256" key="3">
    <source>
        <dbReference type="ARBA" id="ARBA00022475"/>
    </source>
</evidence>
<name>A0A2S6HN99_9FIRM</name>
<evidence type="ECO:0000313" key="10">
    <source>
        <dbReference type="Proteomes" id="UP000237749"/>
    </source>
</evidence>
<dbReference type="Pfam" id="PF00528">
    <property type="entry name" value="BPD_transp_1"/>
    <property type="match status" value="1"/>
</dbReference>
<dbReference type="Proteomes" id="UP000237749">
    <property type="component" value="Unassembled WGS sequence"/>
</dbReference>
<dbReference type="InterPro" id="IPR051393">
    <property type="entry name" value="ABC_transporter_permease"/>
</dbReference>